<feature type="domain" description="Homeobox" evidence="12">
    <location>
        <begin position="30"/>
        <end position="90"/>
    </location>
</feature>
<dbReference type="Ensembl" id="ENSCSAVT00000010119.1">
    <property type="protein sequence ID" value="ENSCSAVP00000009997.1"/>
    <property type="gene ID" value="ENSCSAVG00000005894.1"/>
</dbReference>
<dbReference type="Pfam" id="PF00046">
    <property type="entry name" value="Homeodomain"/>
    <property type="match status" value="1"/>
</dbReference>
<feature type="region of interest" description="Disordered" evidence="11">
    <location>
        <begin position="14"/>
        <end position="33"/>
    </location>
</feature>
<protein>
    <recommendedName>
        <fullName evidence="12">Homeobox domain-containing protein</fullName>
    </recommendedName>
</protein>
<evidence type="ECO:0000256" key="9">
    <source>
        <dbReference type="PROSITE-ProRule" id="PRU00108"/>
    </source>
</evidence>
<dbReference type="PANTHER" id="PTHR24339:SF67">
    <property type="entry name" value="GNOT1 HOMEODOMAIN PROTEIN-RELATED"/>
    <property type="match status" value="1"/>
</dbReference>
<dbReference type="HOGENOM" id="CLU_2164038_0_0_1"/>
<name>H2YXD6_CIOSA</name>
<evidence type="ECO:0000256" key="1">
    <source>
        <dbReference type="ARBA" id="ARBA00004123"/>
    </source>
</evidence>
<keyword evidence="6 9" id="KW-0371">Homeobox</keyword>
<keyword evidence="14" id="KW-1185">Reference proteome</keyword>
<evidence type="ECO:0000259" key="12">
    <source>
        <dbReference type="PROSITE" id="PS50071"/>
    </source>
</evidence>
<keyword evidence="3" id="KW-0678">Repressor</keyword>
<keyword evidence="8 9" id="KW-0539">Nucleus</keyword>
<dbReference type="CDD" id="cd00086">
    <property type="entry name" value="homeodomain"/>
    <property type="match status" value="1"/>
</dbReference>
<dbReference type="InterPro" id="IPR050877">
    <property type="entry name" value="EMX-VAX-Noto_Homeobox_TFs"/>
</dbReference>
<organism evidence="13 14">
    <name type="scientific">Ciona savignyi</name>
    <name type="common">Pacific transparent sea squirt</name>
    <dbReference type="NCBI Taxonomy" id="51511"/>
    <lineage>
        <taxon>Eukaryota</taxon>
        <taxon>Metazoa</taxon>
        <taxon>Chordata</taxon>
        <taxon>Tunicata</taxon>
        <taxon>Ascidiacea</taxon>
        <taxon>Phlebobranchia</taxon>
        <taxon>Cionidae</taxon>
        <taxon>Ciona</taxon>
    </lineage>
</organism>
<comment type="subcellular location">
    <subcellularLocation>
        <location evidence="1 9 10">Nucleus</location>
    </subcellularLocation>
</comment>
<dbReference type="InterPro" id="IPR009057">
    <property type="entry name" value="Homeodomain-like_sf"/>
</dbReference>
<dbReference type="FunFam" id="1.10.10.60:FF:000450">
    <property type="entry name" value="Homeobox protein notochord"/>
    <property type="match status" value="1"/>
</dbReference>
<evidence type="ECO:0000256" key="7">
    <source>
        <dbReference type="ARBA" id="ARBA00023163"/>
    </source>
</evidence>
<feature type="compositionally biased region" description="Polar residues" evidence="11">
    <location>
        <begin position="95"/>
        <end position="111"/>
    </location>
</feature>
<evidence type="ECO:0000256" key="6">
    <source>
        <dbReference type="ARBA" id="ARBA00023155"/>
    </source>
</evidence>
<reference evidence="13" key="3">
    <citation type="submission" date="2025-09" db="UniProtKB">
        <authorList>
            <consortium name="Ensembl"/>
        </authorList>
    </citation>
    <scope>IDENTIFICATION</scope>
</reference>
<dbReference type="Gene3D" id="1.10.10.60">
    <property type="entry name" value="Homeodomain-like"/>
    <property type="match status" value="1"/>
</dbReference>
<dbReference type="SUPFAM" id="SSF46689">
    <property type="entry name" value="Homeodomain-like"/>
    <property type="match status" value="1"/>
</dbReference>
<reference evidence="14" key="1">
    <citation type="submission" date="2003-08" db="EMBL/GenBank/DDBJ databases">
        <authorList>
            <person name="Birren B."/>
            <person name="Nusbaum C."/>
            <person name="Abebe A."/>
            <person name="Abouelleil A."/>
            <person name="Adekoya E."/>
            <person name="Ait-zahra M."/>
            <person name="Allen N."/>
            <person name="Allen T."/>
            <person name="An P."/>
            <person name="Anderson M."/>
            <person name="Anderson S."/>
            <person name="Arachchi H."/>
            <person name="Armbruster J."/>
            <person name="Bachantsang P."/>
            <person name="Baldwin J."/>
            <person name="Barry A."/>
            <person name="Bayul T."/>
            <person name="Blitshsteyn B."/>
            <person name="Bloom T."/>
            <person name="Blye J."/>
            <person name="Boguslavskiy L."/>
            <person name="Borowsky M."/>
            <person name="Boukhgalter B."/>
            <person name="Brunache A."/>
            <person name="Butler J."/>
            <person name="Calixte N."/>
            <person name="Calvo S."/>
            <person name="Camarata J."/>
            <person name="Campo K."/>
            <person name="Chang J."/>
            <person name="Cheshatsang Y."/>
            <person name="Citroen M."/>
            <person name="Collymore A."/>
            <person name="Considine T."/>
            <person name="Cook A."/>
            <person name="Cooke P."/>
            <person name="Corum B."/>
            <person name="Cuomo C."/>
            <person name="David R."/>
            <person name="Dawoe T."/>
            <person name="Degray S."/>
            <person name="Dodge S."/>
            <person name="Dooley K."/>
            <person name="Dorje P."/>
            <person name="Dorjee K."/>
            <person name="Dorris L."/>
            <person name="Duffey N."/>
            <person name="Dupes A."/>
            <person name="Elkins T."/>
            <person name="Engels R."/>
            <person name="Erickson J."/>
            <person name="Farina A."/>
            <person name="Faro S."/>
            <person name="Ferreira P."/>
            <person name="Fischer H."/>
            <person name="Fitzgerald M."/>
            <person name="Foley K."/>
            <person name="Gage D."/>
            <person name="Galagan J."/>
            <person name="Gearin G."/>
            <person name="Gnerre S."/>
            <person name="Gnirke A."/>
            <person name="Goyette A."/>
            <person name="Graham J."/>
            <person name="Grandbois E."/>
            <person name="Gyaltsen K."/>
            <person name="Hafez N."/>
            <person name="Hagopian D."/>
            <person name="Hagos B."/>
            <person name="Hall J."/>
            <person name="Hatcher B."/>
            <person name="Heller A."/>
            <person name="Higgins H."/>
            <person name="Honan T."/>
            <person name="Horn A."/>
            <person name="Houde N."/>
            <person name="Hughes L."/>
            <person name="Hulme W."/>
            <person name="Husby E."/>
            <person name="Iliev I."/>
            <person name="Jaffe D."/>
            <person name="Jones C."/>
            <person name="Kamal M."/>
            <person name="Kamat A."/>
            <person name="Kamvysselis M."/>
            <person name="Karlsson E."/>
            <person name="Kells C."/>
            <person name="Kieu A."/>
            <person name="Kisner P."/>
            <person name="Kodira C."/>
            <person name="Kulbokas E."/>
            <person name="Labutti K."/>
            <person name="Lama D."/>
            <person name="Landers T."/>
            <person name="Leger J."/>
            <person name="Levine S."/>
            <person name="Lewis D."/>
            <person name="Lewis T."/>
            <person name="Lindblad-toh K."/>
            <person name="Liu X."/>
            <person name="Lokyitsang T."/>
            <person name="Lokyitsang Y."/>
            <person name="Lucien O."/>
            <person name="Lui A."/>
            <person name="Ma L.J."/>
            <person name="Mabbitt R."/>
            <person name="Macdonald J."/>
            <person name="Maclean C."/>
            <person name="Major J."/>
            <person name="Manning J."/>
            <person name="Marabella R."/>
            <person name="Maru K."/>
            <person name="Matthews C."/>
            <person name="Mauceli E."/>
            <person name="Mccarthy M."/>
            <person name="Mcdonough S."/>
            <person name="Mcghee T."/>
            <person name="Meldrim J."/>
            <person name="Meneus L."/>
            <person name="Mesirov J."/>
            <person name="Mihalev A."/>
            <person name="Mihova T."/>
            <person name="Mikkelsen T."/>
            <person name="Mlenga V."/>
            <person name="Moru K."/>
            <person name="Mozes J."/>
            <person name="Mulrain L."/>
            <person name="Munson G."/>
            <person name="Naylor J."/>
            <person name="Newes C."/>
            <person name="Nguyen C."/>
            <person name="Nguyen N."/>
            <person name="Nguyen T."/>
            <person name="Nicol R."/>
            <person name="Nielsen C."/>
            <person name="Nizzari M."/>
            <person name="Norbu C."/>
            <person name="Norbu N."/>
            <person name="O'donnell P."/>
            <person name="Okoawo O."/>
            <person name="O'leary S."/>
            <person name="Omotosho B."/>
            <person name="O'neill K."/>
            <person name="Osman S."/>
            <person name="Parker S."/>
            <person name="Perrin D."/>
            <person name="Phunkhang P."/>
            <person name="Piqani B."/>
            <person name="Purcell S."/>
            <person name="Rachupka T."/>
            <person name="Ramasamy U."/>
            <person name="Rameau R."/>
            <person name="Ray V."/>
            <person name="Raymond C."/>
            <person name="Retta R."/>
            <person name="Richardson S."/>
            <person name="Rise C."/>
            <person name="Rodriguez J."/>
            <person name="Rogers J."/>
            <person name="Rogov P."/>
            <person name="Rutman M."/>
            <person name="Schupbach R."/>
            <person name="Seaman C."/>
            <person name="Settipalli S."/>
            <person name="Sharpe T."/>
            <person name="Sheridan J."/>
            <person name="Sherpa N."/>
            <person name="Shi J."/>
            <person name="Smirnov S."/>
            <person name="Smith C."/>
            <person name="Sougnez C."/>
            <person name="Spencer B."/>
            <person name="Stalker J."/>
            <person name="Stange-thomann N."/>
            <person name="Stavropoulos S."/>
            <person name="Stetson K."/>
            <person name="Stone C."/>
            <person name="Stone S."/>
            <person name="Stubbs M."/>
            <person name="Talamas J."/>
            <person name="Tchuinga P."/>
            <person name="Tenzing P."/>
            <person name="Tesfaye S."/>
            <person name="Theodore J."/>
            <person name="Thoulutsang Y."/>
            <person name="Topham K."/>
            <person name="Towey S."/>
            <person name="Tsamla T."/>
            <person name="Tsomo N."/>
            <person name="Vallee D."/>
            <person name="Vassiliev H."/>
            <person name="Venkataraman V."/>
            <person name="Vinson J."/>
            <person name="Vo A."/>
            <person name="Wade C."/>
            <person name="Wang S."/>
            <person name="Wangchuk T."/>
            <person name="Wangdi T."/>
            <person name="Whittaker C."/>
            <person name="Wilkinson J."/>
            <person name="Wu Y."/>
            <person name="Wyman D."/>
            <person name="Yadav S."/>
            <person name="Yang S."/>
            <person name="Yang X."/>
            <person name="Yeager S."/>
            <person name="Yee E."/>
            <person name="Young G."/>
            <person name="Zainoun J."/>
            <person name="Zembeck L."/>
            <person name="Zimmer A."/>
            <person name="Zody M."/>
            <person name="Lander E."/>
        </authorList>
    </citation>
    <scope>NUCLEOTIDE SEQUENCE [LARGE SCALE GENOMIC DNA]</scope>
</reference>
<dbReference type="PRINTS" id="PR00024">
    <property type="entry name" value="HOMEOBOX"/>
</dbReference>
<evidence type="ECO:0000256" key="4">
    <source>
        <dbReference type="ARBA" id="ARBA00023015"/>
    </source>
</evidence>
<accession>H2YXD6</accession>
<dbReference type="SMART" id="SM00389">
    <property type="entry name" value="HOX"/>
    <property type="match status" value="1"/>
</dbReference>
<dbReference type="OMA" id="PCEEYLD"/>
<evidence type="ECO:0000313" key="14">
    <source>
        <dbReference type="Proteomes" id="UP000007875"/>
    </source>
</evidence>
<dbReference type="InterPro" id="IPR001356">
    <property type="entry name" value="HD"/>
</dbReference>
<dbReference type="PANTHER" id="PTHR24339">
    <property type="entry name" value="HOMEOBOX PROTEIN EMX-RELATED"/>
    <property type="match status" value="1"/>
</dbReference>
<dbReference type="GO" id="GO:0030182">
    <property type="term" value="P:neuron differentiation"/>
    <property type="evidence" value="ECO:0007669"/>
    <property type="project" value="TreeGrafter"/>
</dbReference>
<dbReference type="GO" id="GO:0000978">
    <property type="term" value="F:RNA polymerase II cis-regulatory region sequence-specific DNA binding"/>
    <property type="evidence" value="ECO:0007669"/>
    <property type="project" value="TreeGrafter"/>
</dbReference>
<evidence type="ECO:0000256" key="8">
    <source>
        <dbReference type="ARBA" id="ARBA00023242"/>
    </source>
</evidence>
<evidence type="ECO:0000256" key="11">
    <source>
        <dbReference type="SAM" id="MobiDB-lite"/>
    </source>
</evidence>
<feature type="region of interest" description="Disordered" evidence="11">
    <location>
        <begin position="90"/>
        <end position="111"/>
    </location>
</feature>
<dbReference type="GO" id="GO:0014028">
    <property type="term" value="P:notochord formation"/>
    <property type="evidence" value="ECO:0007669"/>
    <property type="project" value="UniProtKB-ARBA"/>
</dbReference>
<proteinExistence type="predicted"/>
<dbReference type="InterPro" id="IPR020479">
    <property type="entry name" value="HD_metazoa"/>
</dbReference>
<sequence>FVIWSCNGWNNVVESRSPRQNNRKRRRADDGRKRIRTIFTPEQLEKLESEFGRQHYMVGSERYYLARQLKLNEAQVKVWFQNRRIKWRKQRHQTNGRNQSKFATLQEQAYR</sequence>
<dbReference type="AlphaFoldDB" id="H2YXD6"/>
<dbReference type="GO" id="GO:0007417">
    <property type="term" value="P:central nervous system development"/>
    <property type="evidence" value="ECO:0007669"/>
    <property type="project" value="TreeGrafter"/>
</dbReference>
<dbReference type="PROSITE" id="PS50071">
    <property type="entry name" value="HOMEOBOX_2"/>
    <property type="match status" value="1"/>
</dbReference>
<dbReference type="GeneTree" id="ENSGT00940000154361"/>
<evidence type="ECO:0000256" key="2">
    <source>
        <dbReference type="ARBA" id="ARBA00022473"/>
    </source>
</evidence>
<evidence type="ECO:0000256" key="5">
    <source>
        <dbReference type="ARBA" id="ARBA00023125"/>
    </source>
</evidence>
<evidence type="ECO:0000313" key="13">
    <source>
        <dbReference type="Ensembl" id="ENSCSAVP00000009997.1"/>
    </source>
</evidence>
<feature type="DNA-binding region" description="Homeobox" evidence="9">
    <location>
        <begin position="32"/>
        <end position="91"/>
    </location>
</feature>
<evidence type="ECO:0000256" key="10">
    <source>
        <dbReference type="RuleBase" id="RU000682"/>
    </source>
</evidence>
<dbReference type="PROSITE" id="PS00027">
    <property type="entry name" value="HOMEOBOX_1"/>
    <property type="match status" value="1"/>
</dbReference>
<evidence type="ECO:0000256" key="3">
    <source>
        <dbReference type="ARBA" id="ARBA00022491"/>
    </source>
</evidence>
<keyword evidence="7" id="KW-0804">Transcription</keyword>
<dbReference type="Proteomes" id="UP000007875">
    <property type="component" value="Unassembled WGS sequence"/>
</dbReference>
<reference evidence="13" key="2">
    <citation type="submission" date="2025-08" db="UniProtKB">
        <authorList>
            <consortium name="Ensembl"/>
        </authorList>
    </citation>
    <scope>IDENTIFICATION</scope>
</reference>
<dbReference type="InterPro" id="IPR017970">
    <property type="entry name" value="Homeobox_CS"/>
</dbReference>
<keyword evidence="4" id="KW-0805">Transcription regulation</keyword>
<keyword evidence="5 9" id="KW-0238">DNA-binding</keyword>
<dbReference type="GO" id="GO:0000981">
    <property type="term" value="F:DNA-binding transcription factor activity, RNA polymerase II-specific"/>
    <property type="evidence" value="ECO:0007669"/>
    <property type="project" value="InterPro"/>
</dbReference>
<dbReference type="GO" id="GO:0005634">
    <property type="term" value="C:nucleus"/>
    <property type="evidence" value="ECO:0007669"/>
    <property type="project" value="UniProtKB-SubCell"/>
</dbReference>
<keyword evidence="2" id="KW-0217">Developmental protein</keyword>